<feature type="chain" id="PRO_5035252686" description="gamma-glutamylcyclotransferase" evidence="5">
    <location>
        <begin position="20"/>
        <end position="189"/>
    </location>
</feature>
<dbReference type="AlphaFoldDB" id="A0A8J5X9N4"/>
<evidence type="ECO:0000256" key="5">
    <source>
        <dbReference type="SAM" id="SignalP"/>
    </source>
</evidence>
<dbReference type="PANTHER" id="PTHR12935">
    <property type="entry name" value="GAMMA-GLUTAMYLCYCLOTRANSFERASE"/>
    <property type="match status" value="1"/>
</dbReference>
<dbReference type="Pfam" id="PF13772">
    <property type="entry name" value="AIG2_2"/>
    <property type="match status" value="1"/>
</dbReference>
<reference evidence="6" key="1">
    <citation type="submission" date="2021-05" db="EMBL/GenBank/DDBJ databases">
        <title>The genome of the haptophyte Pavlova lutheri (Diacronema luteri, Pavlovales) - a model for lipid biosynthesis in eukaryotic algae.</title>
        <authorList>
            <person name="Hulatt C.J."/>
            <person name="Posewitz M.C."/>
        </authorList>
    </citation>
    <scope>NUCLEOTIDE SEQUENCE</scope>
    <source>
        <strain evidence="6">NIVA-4/92</strain>
    </source>
</reference>
<dbReference type="Proteomes" id="UP000751190">
    <property type="component" value="Unassembled WGS sequence"/>
</dbReference>
<evidence type="ECO:0000256" key="2">
    <source>
        <dbReference type="ARBA" id="ARBA00023239"/>
    </source>
</evidence>
<gene>
    <name evidence="6" type="ORF">KFE25_002497</name>
</gene>
<dbReference type="PANTHER" id="PTHR12935:SF0">
    <property type="entry name" value="GAMMA-GLUTAMYLCYCLOTRANSFERASE"/>
    <property type="match status" value="1"/>
</dbReference>
<comment type="caution">
    <text evidence="6">The sequence shown here is derived from an EMBL/GenBank/DDBJ whole genome shotgun (WGS) entry which is preliminary data.</text>
</comment>
<accession>A0A8J5X9N4</accession>
<dbReference type="Gene3D" id="3.10.490.10">
    <property type="entry name" value="Gamma-glutamyl cyclotransferase-like"/>
    <property type="match status" value="1"/>
</dbReference>
<feature type="active site" description="Proton acceptor" evidence="3">
    <location>
        <position position="110"/>
    </location>
</feature>
<evidence type="ECO:0000256" key="4">
    <source>
        <dbReference type="PIRSR" id="PIRSR617939-2"/>
    </source>
</evidence>
<evidence type="ECO:0000256" key="3">
    <source>
        <dbReference type="PIRSR" id="PIRSR617939-1"/>
    </source>
</evidence>
<proteinExistence type="predicted"/>
<dbReference type="GO" id="GO:0003839">
    <property type="term" value="F:gamma-glutamylcyclotransferase activity"/>
    <property type="evidence" value="ECO:0007669"/>
    <property type="project" value="UniProtKB-EC"/>
</dbReference>
<evidence type="ECO:0000256" key="1">
    <source>
        <dbReference type="ARBA" id="ARBA00012346"/>
    </source>
</evidence>
<dbReference type="InterPro" id="IPR013024">
    <property type="entry name" value="GGCT-like"/>
</dbReference>
<keyword evidence="2" id="KW-0456">Lyase</keyword>
<dbReference type="InterPro" id="IPR036568">
    <property type="entry name" value="GGCT-like_sf"/>
</dbReference>
<dbReference type="OrthoDB" id="2017317at2759"/>
<evidence type="ECO:0000313" key="7">
    <source>
        <dbReference type="Proteomes" id="UP000751190"/>
    </source>
</evidence>
<dbReference type="EMBL" id="JAGTXO010000044">
    <property type="protein sequence ID" value="KAG8459090.1"/>
    <property type="molecule type" value="Genomic_DNA"/>
</dbReference>
<feature type="binding site" evidence="4">
    <location>
        <position position="158"/>
    </location>
    <ligand>
        <name>substrate</name>
    </ligand>
</feature>
<keyword evidence="5" id="KW-0732">Signal</keyword>
<organism evidence="6 7">
    <name type="scientific">Diacronema lutheri</name>
    <name type="common">Unicellular marine alga</name>
    <name type="synonym">Monochrysis lutheri</name>
    <dbReference type="NCBI Taxonomy" id="2081491"/>
    <lineage>
        <taxon>Eukaryota</taxon>
        <taxon>Haptista</taxon>
        <taxon>Haptophyta</taxon>
        <taxon>Pavlovophyceae</taxon>
        <taxon>Pavlovales</taxon>
        <taxon>Pavlovaceae</taxon>
        <taxon>Diacronema</taxon>
    </lineage>
</organism>
<sequence length="189" mass="20259">MGFHWLVHALLASLLSSVAQPPRLVPQPPSVRYFAYGANNDQQLMRRRIGSEPLAAEPAVAQGFRLAFTALGVPPEPGFASIEPAHGLSECHGVLYTLTFEQMARLCATEAVPVAYAVVSLKVRTYHGQSVGAATLRANGVGALLESMFGPIRPSERYLNIIRAGARESGLSEEWLTHLGALAHYGAPS</sequence>
<dbReference type="SUPFAM" id="SSF110857">
    <property type="entry name" value="Gamma-glutamyl cyclotransferase-like"/>
    <property type="match status" value="1"/>
</dbReference>
<protein>
    <recommendedName>
        <fullName evidence="1">gamma-glutamylcyclotransferase</fullName>
        <ecNumber evidence="1">4.3.2.9</ecNumber>
    </recommendedName>
</protein>
<dbReference type="CDD" id="cd06661">
    <property type="entry name" value="GGCT_like"/>
    <property type="match status" value="1"/>
</dbReference>
<name>A0A8J5X9N4_DIALT</name>
<dbReference type="OMA" id="APANICA"/>
<dbReference type="EC" id="4.3.2.9" evidence="1"/>
<evidence type="ECO:0000313" key="6">
    <source>
        <dbReference type="EMBL" id="KAG8459090.1"/>
    </source>
</evidence>
<keyword evidence="7" id="KW-1185">Reference proteome</keyword>
<feature type="signal peptide" evidence="5">
    <location>
        <begin position="1"/>
        <end position="19"/>
    </location>
</feature>
<dbReference type="InterPro" id="IPR017939">
    <property type="entry name" value="G-Glutamylcylcotransferase"/>
</dbReference>